<accession>A0A495IKN1</accession>
<proteinExistence type="predicted"/>
<reference evidence="2 3" key="1">
    <citation type="submission" date="2018-10" db="EMBL/GenBank/DDBJ databases">
        <title>Sequencing the genomes of 1000 actinobacteria strains.</title>
        <authorList>
            <person name="Klenk H.-P."/>
        </authorList>
    </citation>
    <scope>NUCLEOTIDE SEQUENCE [LARGE SCALE GENOMIC DNA]</scope>
    <source>
        <strain evidence="2 3">DSM 17894</strain>
    </source>
</reference>
<dbReference type="Proteomes" id="UP000280008">
    <property type="component" value="Unassembled WGS sequence"/>
</dbReference>
<keyword evidence="1" id="KW-1133">Transmembrane helix</keyword>
<keyword evidence="1" id="KW-0472">Membrane</keyword>
<feature type="transmembrane region" description="Helical" evidence="1">
    <location>
        <begin position="20"/>
        <end position="38"/>
    </location>
</feature>
<evidence type="ECO:0000313" key="3">
    <source>
        <dbReference type="Proteomes" id="UP000280008"/>
    </source>
</evidence>
<organism evidence="2 3">
    <name type="scientific">Frondihabitans australicus</name>
    <dbReference type="NCBI Taxonomy" id="386892"/>
    <lineage>
        <taxon>Bacteria</taxon>
        <taxon>Bacillati</taxon>
        <taxon>Actinomycetota</taxon>
        <taxon>Actinomycetes</taxon>
        <taxon>Micrococcales</taxon>
        <taxon>Microbacteriaceae</taxon>
        <taxon>Frondihabitans</taxon>
    </lineage>
</organism>
<gene>
    <name evidence="2" type="ORF">C8E83_3704</name>
</gene>
<evidence type="ECO:0000256" key="1">
    <source>
        <dbReference type="SAM" id="Phobius"/>
    </source>
</evidence>
<evidence type="ECO:0000313" key="2">
    <source>
        <dbReference type="EMBL" id="RKR76527.1"/>
    </source>
</evidence>
<dbReference type="OrthoDB" id="5122773at2"/>
<protein>
    <submittedName>
        <fullName evidence="2">Uncharacterized protein</fullName>
    </submittedName>
</protein>
<comment type="caution">
    <text evidence="2">The sequence shown here is derived from an EMBL/GenBank/DDBJ whole genome shotgun (WGS) entry which is preliminary data.</text>
</comment>
<dbReference type="EMBL" id="RBKS01000001">
    <property type="protein sequence ID" value="RKR76527.1"/>
    <property type="molecule type" value="Genomic_DNA"/>
</dbReference>
<feature type="transmembrane region" description="Helical" evidence="1">
    <location>
        <begin position="44"/>
        <end position="62"/>
    </location>
</feature>
<dbReference type="RefSeq" id="WP_121371491.1">
    <property type="nucleotide sequence ID" value="NZ_RBKS01000001.1"/>
</dbReference>
<keyword evidence="3" id="KW-1185">Reference proteome</keyword>
<feature type="transmembrane region" description="Helical" evidence="1">
    <location>
        <begin position="110"/>
        <end position="128"/>
    </location>
</feature>
<keyword evidence="1" id="KW-0812">Transmembrane</keyword>
<dbReference type="AlphaFoldDB" id="A0A495IKN1"/>
<sequence length="141" mass="14831">MKTSSRAWRITSVGGKASYLVAAGLTMFLVVLLLQFGLGDDWGLVGSALSTLLVVGLGTRLFRASAEPVEAPRVWWRMTGRATAGWVLGALFGISALMGAVSLARASSTAVTIVADGLVALAYLNSSWRLSRGFRGRAAQD</sequence>
<feature type="transmembrane region" description="Helical" evidence="1">
    <location>
        <begin position="83"/>
        <end position="104"/>
    </location>
</feature>
<name>A0A495IKN1_9MICO</name>